<accession>A0A8B6MBA3</accession>
<gene>
    <name evidence="1" type="ORF">MPC4_70082</name>
</gene>
<organism evidence="1 2">
    <name type="scientific">Methylocella tundrae</name>
    <dbReference type="NCBI Taxonomy" id="227605"/>
    <lineage>
        <taxon>Bacteria</taxon>
        <taxon>Pseudomonadati</taxon>
        <taxon>Pseudomonadota</taxon>
        <taxon>Alphaproteobacteria</taxon>
        <taxon>Hyphomicrobiales</taxon>
        <taxon>Beijerinckiaceae</taxon>
        <taxon>Methylocella</taxon>
    </lineage>
</organism>
<dbReference type="AlphaFoldDB" id="A0A8B6MBA3"/>
<name>A0A8B6MBA3_METTU</name>
<proteinExistence type="predicted"/>
<dbReference type="EMBL" id="CABFMQ020000131">
    <property type="protein sequence ID" value="VTZ52194.1"/>
    <property type="molecule type" value="Genomic_DNA"/>
</dbReference>
<dbReference type="Proteomes" id="UP000485880">
    <property type="component" value="Unassembled WGS sequence"/>
</dbReference>
<keyword evidence="2" id="KW-1185">Reference proteome</keyword>
<sequence length="85" mass="9562">MNALPESLSSAPSAILARENSEKLIPAMVIAAELGVVRRTLARWLEYPNLNFPKPHVINGRWYFRRAEVEAWKLGRARLSCGETA</sequence>
<evidence type="ECO:0000313" key="1">
    <source>
        <dbReference type="EMBL" id="VTZ52194.1"/>
    </source>
</evidence>
<protein>
    <recommendedName>
        <fullName evidence="3">Helix-turn-helix domain-containing protein</fullName>
    </recommendedName>
</protein>
<reference evidence="1 2" key="1">
    <citation type="submission" date="2019-05" db="EMBL/GenBank/DDBJ databases">
        <authorList>
            <person name="Farhan Ul Haque M."/>
        </authorList>
    </citation>
    <scope>NUCLEOTIDE SEQUENCE [LARGE SCALE GENOMIC DNA]</scope>
    <source>
        <strain evidence="1">2</strain>
    </source>
</reference>
<comment type="caution">
    <text evidence="1">The sequence shown here is derived from an EMBL/GenBank/DDBJ whole genome shotgun (WGS) entry which is preliminary data.</text>
</comment>
<dbReference type="SUPFAM" id="SSF46955">
    <property type="entry name" value="Putative DNA-binding domain"/>
    <property type="match status" value="1"/>
</dbReference>
<evidence type="ECO:0008006" key="3">
    <source>
        <dbReference type="Google" id="ProtNLM"/>
    </source>
</evidence>
<dbReference type="InterPro" id="IPR009061">
    <property type="entry name" value="DNA-bd_dom_put_sf"/>
</dbReference>
<evidence type="ECO:0000313" key="2">
    <source>
        <dbReference type="Proteomes" id="UP000485880"/>
    </source>
</evidence>